<keyword evidence="2" id="KW-1185">Reference proteome</keyword>
<dbReference type="Gramene" id="PRQ60318">
    <property type="protein sequence ID" value="PRQ60318"/>
    <property type="gene ID" value="RchiOBHm_Chr1g0379871"/>
</dbReference>
<accession>A0A2P6SNQ0</accession>
<dbReference type="AlphaFoldDB" id="A0A2P6SNQ0"/>
<evidence type="ECO:0000313" key="2">
    <source>
        <dbReference type="Proteomes" id="UP000238479"/>
    </source>
</evidence>
<gene>
    <name evidence="1" type="ORF">RchiOBHm_Chr1g0379871</name>
</gene>
<name>A0A2P6SNQ0_ROSCH</name>
<proteinExistence type="predicted"/>
<evidence type="ECO:0000313" key="1">
    <source>
        <dbReference type="EMBL" id="PRQ60318.1"/>
    </source>
</evidence>
<protein>
    <submittedName>
        <fullName evidence="1">Uncharacterized protein</fullName>
    </submittedName>
</protein>
<dbReference type="Proteomes" id="UP000238479">
    <property type="component" value="Chromosome 1"/>
</dbReference>
<reference evidence="1 2" key="1">
    <citation type="journal article" date="2018" name="Nat. Genet.">
        <title>The Rosa genome provides new insights in the design of modern roses.</title>
        <authorList>
            <person name="Bendahmane M."/>
        </authorList>
    </citation>
    <scope>NUCLEOTIDE SEQUENCE [LARGE SCALE GENOMIC DNA]</scope>
    <source>
        <strain evidence="2">cv. Old Blush</strain>
    </source>
</reference>
<comment type="caution">
    <text evidence="1">The sequence shown here is derived from an EMBL/GenBank/DDBJ whole genome shotgun (WGS) entry which is preliminary data.</text>
</comment>
<dbReference type="EMBL" id="PDCK01000039">
    <property type="protein sequence ID" value="PRQ60318.1"/>
    <property type="molecule type" value="Genomic_DNA"/>
</dbReference>
<organism evidence="1 2">
    <name type="scientific">Rosa chinensis</name>
    <name type="common">China rose</name>
    <dbReference type="NCBI Taxonomy" id="74649"/>
    <lineage>
        <taxon>Eukaryota</taxon>
        <taxon>Viridiplantae</taxon>
        <taxon>Streptophyta</taxon>
        <taxon>Embryophyta</taxon>
        <taxon>Tracheophyta</taxon>
        <taxon>Spermatophyta</taxon>
        <taxon>Magnoliopsida</taxon>
        <taxon>eudicotyledons</taxon>
        <taxon>Gunneridae</taxon>
        <taxon>Pentapetalae</taxon>
        <taxon>rosids</taxon>
        <taxon>fabids</taxon>
        <taxon>Rosales</taxon>
        <taxon>Rosaceae</taxon>
        <taxon>Rosoideae</taxon>
        <taxon>Rosoideae incertae sedis</taxon>
        <taxon>Rosa</taxon>
    </lineage>
</organism>
<sequence length="53" mass="6094">MVLKNPESQVMAQCGIPFLELSSPWLTRLNLLVTLKLQRRLNGVLLWLTKSML</sequence>